<proteinExistence type="predicted"/>
<dbReference type="InterPro" id="IPR033932">
    <property type="entry name" value="YtcJ-like"/>
</dbReference>
<sequence>MDSLYFNARVFTGEGPDKFADAFRIKNGRFAWVGRFEGAPEPGAVDLGGAAVVPGFIEAHTHPLLVAQTIHAVPCTIPAVHSIAEILEALRKHPNFGRGPNDWIMGWGHDESKLAEHRTPTRHDLDRVSTTQPVYLLRSDVHSGVCNTRALEIAGITRDTPDPQGGKIGHDPDGEPNGVFTELAANRLIQRAIERPDFENAVRAMAECGPHYRERGYAAITEMMAKTGGETDTLRVFRAAALRGLYPQAGLYRIWTGGDDPRGMPDLTEDEKTGRVRVEGIKLFADGSISGQTAWVDEPYKGSSSHGMCTLELPVLAAAVDYARRNGIQVSIHVMGDLSIQRIVDFFEGQTGWLTSVPSVRLEHVSLITKRQLEQIRRQAVNYGLTTQIIFAFAEYEGYEQALVPEVFARMYPVRSLVESGVPFALSSDAPATTWMDPENVFVSVKAAVLRRTYNGVSINPQQAVSVGEALYRYTGGASKLLAFETPVGMIAPGFEANFSVLSDDPFAIAPEALDSVRIASFYHAGRLVYTEG</sequence>
<dbReference type="PANTHER" id="PTHR22642:SF2">
    <property type="entry name" value="PROTEIN LONG AFTER FAR-RED 3"/>
    <property type="match status" value="1"/>
</dbReference>
<dbReference type="SUPFAM" id="SSF51338">
    <property type="entry name" value="Composite domain of metallo-dependent hydrolases"/>
    <property type="match status" value="1"/>
</dbReference>
<dbReference type="Gene3D" id="3.20.20.140">
    <property type="entry name" value="Metal-dependent hydrolases"/>
    <property type="match status" value="1"/>
</dbReference>
<protein>
    <submittedName>
        <fullName evidence="2">Amidohydrolase</fullName>
    </submittedName>
</protein>
<dbReference type="Gene3D" id="3.10.310.70">
    <property type="match status" value="1"/>
</dbReference>
<accession>A0ABS9MN05</accession>
<dbReference type="InterPro" id="IPR032466">
    <property type="entry name" value="Metal_Hydrolase"/>
</dbReference>
<dbReference type="Gene3D" id="2.30.40.10">
    <property type="entry name" value="Urease, subunit C, domain 1"/>
    <property type="match status" value="1"/>
</dbReference>
<name>A0ABS9MN05_9BURK</name>
<evidence type="ECO:0000313" key="2">
    <source>
        <dbReference type="EMBL" id="MCG5029998.1"/>
    </source>
</evidence>
<dbReference type="InterPro" id="IPR013108">
    <property type="entry name" value="Amidohydro_3"/>
</dbReference>
<evidence type="ECO:0000259" key="1">
    <source>
        <dbReference type="Pfam" id="PF07969"/>
    </source>
</evidence>
<dbReference type="RefSeq" id="WP_237977654.1">
    <property type="nucleotide sequence ID" value="NZ_JAKNCT010000001.1"/>
</dbReference>
<dbReference type="Proteomes" id="UP001297600">
    <property type="component" value="Unassembled WGS sequence"/>
</dbReference>
<dbReference type="CDD" id="cd01300">
    <property type="entry name" value="YtcJ_like"/>
    <property type="match status" value="1"/>
</dbReference>
<organism evidence="2 3">
    <name type="scientific">Mesosutterella porci</name>
    <dbReference type="NCBI Taxonomy" id="2915351"/>
    <lineage>
        <taxon>Bacteria</taxon>
        <taxon>Pseudomonadati</taxon>
        <taxon>Pseudomonadota</taxon>
        <taxon>Betaproteobacteria</taxon>
        <taxon>Burkholderiales</taxon>
        <taxon>Sutterellaceae</taxon>
        <taxon>Mesosutterella</taxon>
    </lineage>
</organism>
<evidence type="ECO:0000313" key="3">
    <source>
        <dbReference type="Proteomes" id="UP001297600"/>
    </source>
</evidence>
<comment type="caution">
    <text evidence="2">The sequence shown here is derived from an EMBL/GenBank/DDBJ whole genome shotgun (WGS) entry which is preliminary data.</text>
</comment>
<keyword evidence="3" id="KW-1185">Reference proteome</keyword>
<reference evidence="2 3" key="1">
    <citation type="submission" date="2022-02" db="EMBL/GenBank/DDBJ databases">
        <title>Mesosutterella porci, a novel member of the family Sutterellaceae from pig feces.</title>
        <authorList>
            <person name="Wylensek D."/>
            <person name="Clavel T."/>
        </authorList>
    </citation>
    <scope>NUCLEOTIDE SEQUENCE [LARGE SCALE GENOMIC DNA]</scope>
    <source>
        <strain evidence="3">oilRF-744-wt-GAM-9</strain>
    </source>
</reference>
<dbReference type="EMBL" id="JAKNCT010000001">
    <property type="protein sequence ID" value="MCG5029998.1"/>
    <property type="molecule type" value="Genomic_DNA"/>
</dbReference>
<dbReference type="SUPFAM" id="SSF51556">
    <property type="entry name" value="Metallo-dependent hydrolases"/>
    <property type="match status" value="1"/>
</dbReference>
<gene>
    <name evidence="2" type="ORF">MAF45_00815</name>
</gene>
<dbReference type="Pfam" id="PF07969">
    <property type="entry name" value="Amidohydro_3"/>
    <property type="match status" value="1"/>
</dbReference>
<feature type="domain" description="Amidohydrolase 3" evidence="1">
    <location>
        <begin position="44"/>
        <end position="530"/>
    </location>
</feature>
<dbReference type="PANTHER" id="PTHR22642">
    <property type="entry name" value="IMIDAZOLONEPROPIONASE"/>
    <property type="match status" value="1"/>
</dbReference>
<dbReference type="InterPro" id="IPR011059">
    <property type="entry name" value="Metal-dep_hydrolase_composite"/>
</dbReference>